<comment type="caution">
    <text evidence="3">The sequence shown here is derived from an EMBL/GenBank/DDBJ whole genome shotgun (WGS) entry which is preliminary data.</text>
</comment>
<name>A0A6L6J9A9_9RHOB</name>
<evidence type="ECO:0000313" key="4">
    <source>
        <dbReference type="Proteomes" id="UP000478183"/>
    </source>
</evidence>
<feature type="region of interest" description="Disordered" evidence="1">
    <location>
        <begin position="28"/>
        <end position="52"/>
    </location>
</feature>
<reference evidence="3 4" key="1">
    <citation type="submission" date="2019-11" db="EMBL/GenBank/DDBJ databases">
        <authorList>
            <person name="Dong K."/>
        </authorList>
    </citation>
    <scope>NUCLEOTIDE SEQUENCE [LARGE SCALE GENOMIC DNA]</scope>
    <source>
        <strain evidence="3 4">NBRC 111993</strain>
    </source>
</reference>
<evidence type="ECO:0000256" key="1">
    <source>
        <dbReference type="SAM" id="MobiDB-lite"/>
    </source>
</evidence>
<evidence type="ECO:0000313" key="3">
    <source>
        <dbReference type="EMBL" id="MTH76714.1"/>
    </source>
</evidence>
<keyword evidence="4" id="KW-1185">Reference proteome</keyword>
<evidence type="ECO:0000256" key="2">
    <source>
        <dbReference type="SAM" id="SignalP"/>
    </source>
</evidence>
<sequence length="52" mass="5283">MTKIIAAAALVFSVAALPVAACPYSKTKMDQSASTTTPTDGTTVILKPKANS</sequence>
<dbReference type="Proteomes" id="UP000478183">
    <property type="component" value="Unassembled WGS sequence"/>
</dbReference>
<organism evidence="3 4">
    <name type="scientific">Paracoccus aestuariivivens</name>
    <dbReference type="NCBI Taxonomy" id="1820333"/>
    <lineage>
        <taxon>Bacteria</taxon>
        <taxon>Pseudomonadati</taxon>
        <taxon>Pseudomonadota</taxon>
        <taxon>Alphaproteobacteria</taxon>
        <taxon>Rhodobacterales</taxon>
        <taxon>Paracoccaceae</taxon>
        <taxon>Paracoccus</taxon>
    </lineage>
</organism>
<accession>A0A6L6J9A9</accession>
<dbReference type="RefSeq" id="WP_155094066.1">
    <property type="nucleotide sequence ID" value="NZ_WMIE01000001.1"/>
</dbReference>
<dbReference type="EMBL" id="WMIE01000001">
    <property type="protein sequence ID" value="MTH76714.1"/>
    <property type="molecule type" value="Genomic_DNA"/>
</dbReference>
<gene>
    <name evidence="3" type="ORF">GL286_03120</name>
</gene>
<proteinExistence type="predicted"/>
<dbReference type="AlphaFoldDB" id="A0A6L6J9A9"/>
<protein>
    <submittedName>
        <fullName evidence="3">Uncharacterized protein</fullName>
    </submittedName>
</protein>
<keyword evidence="2" id="KW-0732">Signal</keyword>
<feature type="chain" id="PRO_5026942653" evidence="2">
    <location>
        <begin position="22"/>
        <end position="52"/>
    </location>
</feature>
<feature type="signal peptide" evidence="2">
    <location>
        <begin position="1"/>
        <end position="21"/>
    </location>
</feature>